<dbReference type="Gene3D" id="3.40.390.10">
    <property type="entry name" value="Collagenase (Catalytic Domain)"/>
    <property type="match status" value="1"/>
</dbReference>
<dbReference type="Pfam" id="PF01421">
    <property type="entry name" value="Reprolysin"/>
    <property type="match status" value="1"/>
</dbReference>
<dbReference type="PANTHER" id="PTHR13723">
    <property type="entry name" value="ADAMTS A DISINTEGRIN AND METALLOPROTEASE WITH THROMBOSPONDIN MOTIFS PROTEASE"/>
    <property type="match status" value="1"/>
</dbReference>
<dbReference type="Pfam" id="PF08686">
    <property type="entry name" value="PLAC"/>
    <property type="match status" value="1"/>
</dbReference>
<evidence type="ECO:0000256" key="9">
    <source>
        <dbReference type="SAM" id="MobiDB-lite"/>
    </source>
</evidence>
<dbReference type="Pfam" id="PF01562">
    <property type="entry name" value="Pep_M12B_propep"/>
    <property type="match status" value="1"/>
</dbReference>
<evidence type="ECO:0000259" key="11">
    <source>
        <dbReference type="PROSITE" id="PS50900"/>
    </source>
</evidence>
<dbReference type="InterPro" id="IPR036383">
    <property type="entry name" value="TSP1_rpt_sf"/>
</dbReference>
<dbReference type="SMART" id="SM00209">
    <property type="entry name" value="TSP1"/>
    <property type="match status" value="2"/>
</dbReference>
<feature type="compositionally biased region" description="Basic residues" evidence="9">
    <location>
        <begin position="204"/>
        <end position="219"/>
    </location>
</feature>
<dbReference type="PROSITE" id="PS50215">
    <property type="entry name" value="ADAM_MEPRO"/>
    <property type="match status" value="1"/>
</dbReference>
<name>A0ABM1E8Y6_PRICU</name>
<evidence type="ECO:0000256" key="1">
    <source>
        <dbReference type="ARBA" id="ARBA00004498"/>
    </source>
</evidence>
<evidence type="ECO:0000313" key="12">
    <source>
        <dbReference type="Proteomes" id="UP000695022"/>
    </source>
</evidence>
<keyword evidence="2" id="KW-0964">Secreted</keyword>
<feature type="active site" evidence="8">
    <location>
        <position position="379"/>
    </location>
</feature>
<dbReference type="Pfam" id="PF00090">
    <property type="entry name" value="TSP_1"/>
    <property type="match status" value="1"/>
</dbReference>
<keyword evidence="7" id="KW-0325">Glycoprotein</keyword>
<evidence type="ECO:0000259" key="10">
    <source>
        <dbReference type="PROSITE" id="PS50215"/>
    </source>
</evidence>
<dbReference type="PANTHER" id="PTHR13723:SF311">
    <property type="entry name" value="ADAM CYSTEINE-RICH DOMAIN-CONTAINING PROTEIN"/>
    <property type="match status" value="1"/>
</dbReference>
<dbReference type="SUPFAM" id="SSF55486">
    <property type="entry name" value="Metalloproteases ('zincins'), catalytic domain"/>
    <property type="match status" value="1"/>
</dbReference>
<dbReference type="Pfam" id="PF19236">
    <property type="entry name" value="ADAMTS_CR_3"/>
    <property type="match status" value="1"/>
</dbReference>
<dbReference type="InterPro" id="IPR050439">
    <property type="entry name" value="ADAMTS_ADAMTS-like"/>
</dbReference>
<proteinExistence type="predicted"/>
<keyword evidence="3" id="KW-0272">Extracellular matrix</keyword>
<evidence type="ECO:0000256" key="5">
    <source>
        <dbReference type="ARBA" id="ARBA00022737"/>
    </source>
</evidence>
<comment type="subcellular location">
    <subcellularLocation>
        <location evidence="1">Secreted</location>
        <location evidence="1">Extracellular space</location>
        <location evidence="1">Extracellular matrix</location>
    </subcellularLocation>
</comment>
<feature type="domain" description="Peptidase M12B" evidence="10">
    <location>
        <begin position="226"/>
        <end position="408"/>
    </location>
</feature>
<protein>
    <submittedName>
        <fullName evidence="13">A disintegrin and metalloproteinase with thrombospondin motifs 6-like</fullName>
    </submittedName>
</protein>
<evidence type="ECO:0000256" key="6">
    <source>
        <dbReference type="ARBA" id="ARBA00023157"/>
    </source>
</evidence>
<dbReference type="Gene3D" id="2.60.120.830">
    <property type="match status" value="2"/>
</dbReference>
<dbReference type="CDD" id="cd04273">
    <property type="entry name" value="ZnMc_ADAMTS_like"/>
    <property type="match status" value="1"/>
</dbReference>
<keyword evidence="5" id="KW-0677">Repeat</keyword>
<dbReference type="Proteomes" id="UP000695022">
    <property type="component" value="Unplaced"/>
</dbReference>
<comment type="caution">
    <text evidence="8">Lacks conserved residue(s) required for the propagation of feature annotation.</text>
</comment>
<evidence type="ECO:0000313" key="13">
    <source>
        <dbReference type="RefSeq" id="XP_014668657.1"/>
    </source>
</evidence>
<evidence type="ECO:0000256" key="3">
    <source>
        <dbReference type="ARBA" id="ARBA00022530"/>
    </source>
</evidence>
<dbReference type="PROSITE" id="PS50092">
    <property type="entry name" value="TSP1"/>
    <property type="match status" value="2"/>
</dbReference>
<feature type="compositionally biased region" description="Basic residues" evidence="9">
    <location>
        <begin position="173"/>
        <end position="196"/>
    </location>
</feature>
<dbReference type="SUPFAM" id="SSF82895">
    <property type="entry name" value="TSP-1 type 1 repeat"/>
    <property type="match status" value="2"/>
</dbReference>
<dbReference type="Gene3D" id="2.20.100.10">
    <property type="entry name" value="Thrombospondin type-1 (TSP1) repeat"/>
    <property type="match status" value="2"/>
</dbReference>
<evidence type="ECO:0000256" key="8">
    <source>
        <dbReference type="PROSITE-ProRule" id="PRU00276"/>
    </source>
</evidence>
<dbReference type="Pfam" id="PF19030">
    <property type="entry name" value="TSP1_ADAMTS"/>
    <property type="match status" value="1"/>
</dbReference>
<dbReference type="InterPro" id="IPR013273">
    <property type="entry name" value="ADAMTS/ADAMTS-like"/>
</dbReference>
<evidence type="ECO:0000256" key="7">
    <source>
        <dbReference type="ARBA" id="ARBA00023180"/>
    </source>
</evidence>
<feature type="domain" description="PLAC" evidence="11">
    <location>
        <begin position="950"/>
        <end position="989"/>
    </location>
</feature>
<evidence type="ECO:0000256" key="4">
    <source>
        <dbReference type="ARBA" id="ARBA00022729"/>
    </source>
</evidence>
<dbReference type="PROSITE" id="PS50900">
    <property type="entry name" value="PLAC"/>
    <property type="match status" value="1"/>
</dbReference>
<sequence length="990" mass="110484">MPDGYSIVIPQRIDDRGRFLSYDVKHTPRTRYKRHADGYGDGDGDGDGDDDDDGDTLFFKVRAYETDFHLNVTLCRDLVSRDFVVEHWGRNGTTHARRHQPSDDCHFVGHVSNVAQSSVAISTCRGMHGVILTGDEDFIIEPLRDASQHFDANASRDEDGQPHIIYKRSSLQSHRHRKHGHCGVKDASRHHHHKLKTSLSAKPTTRRQRAVGRRRRRRKRSVSREYFVETLVVVDKRMVGYHGNQEIEPYVLTVMNIVAKLYRHESIGNSVSIVITRLVLLTEDQPDLSISHHADRSLDSFCRWQSTINPAVGSKRKEDQGLAHHDNAVLITRYDICTYKNRPCGTLGLAPVAGMCEPDRSCSISEDIGLASAFTIAHEIGHNKLRELCTELWCINYQGRCVTNSIPAADGTNCSTSRTQDGWCYQGDCIAKGYRPSAVDGGWSDWSSWDMCTRTCGGGVEKSQRNCDKPRPMNDGKYCLGERVRYRSCNAHDCPINSTDFRAIQCASYNHIPFRKVYYNWVPFTGSQVKPCALNCLADGHHFYTERAPKVIDGTRCYPGQLDMCVNGDCKTVGCDGILNSNTVEDKCRVCGGDGSTCRTISGEIDSILPQGGSGHAACSRCMNGSLHGVRGFLRKLLDIPLSLVNVENSTDIAGHVRRVRVQIVETAAINYIPCCVHTVIYTARLPIVLGSGHAACSRCMNGSLHGVRGYVEVIHIPKGAVYIDIREVGTTRNYLSLKTTGEKYYINGAWTIDWPRMFEVAGTVFEYKRPEHTPEVLTARGPTTEDLVVMVLVQELKVAVRYQYNIPVDNDSGEPVKYSWQYTLWTECSQSCGSGNYNYLDCKRKWLCPLTCGSNVTATRGVHCVRGDTGATVDDSFCIRNERPASKTKCNTTECPPAAWKTGDWSQCSVSCGNGIKRRNVACKSHAGENSNTCAKSKRPVDQEMCGASCTECVDVTSVPYCPLVVKYKFCDRDYFRQLCCKTCEDNGQ</sequence>
<dbReference type="PRINTS" id="PR01857">
    <property type="entry name" value="ADAMTSFAMILY"/>
</dbReference>
<evidence type="ECO:0000256" key="2">
    <source>
        <dbReference type="ARBA" id="ARBA00022525"/>
    </source>
</evidence>
<dbReference type="InterPro" id="IPR024079">
    <property type="entry name" value="MetalloPept_cat_dom_sf"/>
</dbReference>
<dbReference type="GeneID" id="106809933"/>
<dbReference type="InterPro" id="IPR002870">
    <property type="entry name" value="Peptidase_M12B_N"/>
</dbReference>
<keyword evidence="4" id="KW-0732">Signal</keyword>
<keyword evidence="6" id="KW-1015">Disulfide bond</keyword>
<accession>A0ABM1E8Y6</accession>
<dbReference type="InterPro" id="IPR001590">
    <property type="entry name" value="Peptidase_M12B"/>
</dbReference>
<keyword evidence="12" id="KW-1185">Reference proteome</keyword>
<feature type="region of interest" description="Disordered" evidence="9">
    <location>
        <begin position="170"/>
        <end position="219"/>
    </location>
</feature>
<gene>
    <name evidence="13" type="primary">LOC106809933</name>
</gene>
<dbReference type="InterPro" id="IPR010909">
    <property type="entry name" value="PLAC"/>
</dbReference>
<dbReference type="InterPro" id="IPR000884">
    <property type="entry name" value="TSP1_rpt"/>
</dbReference>
<organism evidence="12 13">
    <name type="scientific">Priapulus caudatus</name>
    <name type="common">Priapulid worm</name>
    <dbReference type="NCBI Taxonomy" id="37621"/>
    <lineage>
        <taxon>Eukaryota</taxon>
        <taxon>Metazoa</taxon>
        <taxon>Ecdysozoa</taxon>
        <taxon>Scalidophora</taxon>
        <taxon>Priapulida</taxon>
        <taxon>Priapulimorpha</taxon>
        <taxon>Priapulimorphida</taxon>
        <taxon>Priapulidae</taxon>
        <taxon>Priapulus</taxon>
    </lineage>
</organism>
<dbReference type="InterPro" id="IPR045371">
    <property type="entry name" value="ADAMTS_CR_3"/>
</dbReference>
<dbReference type="RefSeq" id="XP_014668657.1">
    <property type="nucleotide sequence ID" value="XM_014813171.1"/>
</dbReference>
<dbReference type="Pfam" id="PF05986">
    <property type="entry name" value="ADAMTS_spacer1"/>
    <property type="match status" value="1"/>
</dbReference>
<reference evidence="13" key="1">
    <citation type="submission" date="2025-08" db="UniProtKB">
        <authorList>
            <consortium name="RefSeq"/>
        </authorList>
    </citation>
    <scope>IDENTIFICATION</scope>
</reference>
<dbReference type="InterPro" id="IPR010294">
    <property type="entry name" value="ADAMTS_spacer1"/>
</dbReference>